<sequence>MKKQNKKQSQNLLDLVPRQSKKYRFEVDGEGKVTVFVENKGFFNLVAQKLFKKPRFTQIHLEEFGSFIWQKIDGKRTVKEIADLLHENFGEKAEPLYPRISVYVKTLVNYGFVEFLAYE</sequence>
<dbReference type="InterPro" id="IPR008792">
    <property type="entry name" value="PQQD"/>
</dbReference>
<dbReference type="Gene3D" id="1.10.10.1150">
    <property type="entry name" value="Coenzyme PQQ synthesis protein D (PqqD)"/>
    <property type="match status" value="1"/>
</dbReference>
<evidence type="ECO:0000313" key="1">
    <source>
        <dbReference type="EMBL" id="SJZ77620.1"/>
    </source>
</evidence>
<dbReference type="STRING" id="225004.SAMN02745152_01180"/>
<name>A0A1T4NEC4_9SPIR</name>
<reference evidence="1 2" key="1">
    <citation type="submission" date="2017-02" db="EMBL/GenBank/DDBJ databases">
        <authorList>
            <person name="Peterson S.W."/>
        </authorList>
    </citation>
    <scope>NUCLEOTIDE SEQUENCE [LARGE SCALE GENOMIC DNA]</scope>
    <source>
        <strain evidence="1 2">ATCC BAA-909</strain>
    </source>
</reference>
<dbReference type="EMBL" id="FUXC01000006">
    <property type="protein sequence ID" value="SJZ77620.1"/>
    <property type="molecule type" value="Genomic_DNA"/>
</dbReference>
<protein>
    <submittedName>
        <fullName evidence="1">Coenzyme PQQ synthesis protein D (PqqD)</fullName>
    </submittedName>
</protein>
<dbReference type="AlphaFoldDB" id="A0A1T4NEC4"/>
<evidence type="ECO:0000313" key="2">
    <source>
        <dbReference type="Proteomes" id="UP000190395"/>
    </source>
</evidence>
<dbReference type="Proteomes" id="UP000190395">
    <property type="component" value="Unassembled WGS sequence"/>
</dbReference>
<dbReference type="Pfam" id="PF05402">
    <property type="entry name" value="PqqD"/>
    <property type="match status" value="1"/>
</dbReference>
<dbReference type="InterPro" id="IPR041881">
    <property type="entry name" value="PqqD_sf"/>
</dbReference>
<gene>
    <name evidence="1" type="ORF">SAMN02745152_01180</name>
</gene>
<proteinExistence type="predicted"/>
<keyword evidence="2" id="KW-1185">Reference proteome</keyword>
<dbReference type="RefSeq" id="WP_078930926.1">
    <property type="nucleotide sequence ID" value="NZ_CAMCOW010000001.1"/>
</dbReference>
<organism evidence="1 2">
    <name type="scientific">Treponema berlinense</name>
    <dbReference type="NCBI Taxonomy" id="225004"/>
    <lineage>
        <taxon>Bacteria</taxon>
        <taxon>Pseudomonadati</taxon>
        <taxon>Spirochaetota</taxon>
        <taxon>Spirochaetia</taxon>
        <taxon>Spirochaetales</taxon>
        <taxon>Treponemataceae</taxon>
        <taxon>Treponema</taxon>
    </lineage>
</organism>
<dbReference type="GeneID" id="303367422"/>
<dbReference type="OrthoDB" id="308521at2"/>
<accession>A0A1T4NEC4</accession>